<dbReference type="PROSITE" id="PS51006">
    <property type="entry name" value="PABS_2"/>
    <property type="match status" value="1"/>
</dbReference>
<keyword evidence="2 4" id="KW-0808">Transferase</keyword>
<reference evidence="7" key="1">
    <citation type="submission" date="2020-10" db="EMBL/GenBank/DDBJ databases">
        <authorList>
            <person name="Castelo-Branco R."/>
            <person name="Eusebio N."/>
            <person name="Adriana R."/>
            <person name="Vieira A."/>
            <person name="Brugerolle De Fraissinette N."/>
            <person name="Rezende De Castro R."/>
            <person name="Schneider M.P."/>
            <person name="Vasconcelos V."/>
            <person name="Leao P.N."/>
        </authorList>
    </citation>
    <scope>NUCLEOTIDE SEQUENCE</scope>
    <source>
        <strain evidence="7">LEGE 11480</strain>
    </source>
</reference>
<comment type="caution">
    <text evidence="7">The sequence shown here is derived from an EMBL/GenBank/DDBJ whole genome shotgun (WGS) entry which is preliminary data.</text>
</comment>
<protein>
    <recommendedName>
        <fullName evidence="4">Polyamine aminopropyltransferase</fullName>
    </recommendedName>
    <alternativeName>
        <fullName evidence="4">Putrescine aminopropyltransferase</fullName>
        <shortName evidence="4">PAPT</shortName>
    </alternativeName>
    <alternativeName>
        <fullName evidence="4">Spermidine synthase</fullName>
        <shortName evidence="4">SPDS</shortName>
        <shortName evidence="4">SPDSY</shortName>
        <ecNumber evidence="4">2.5.1.16</ecNumber>
    </alternativeName>
</protein>
<keyword evidence="4" id="KW-1133">Transmembrane helix</keyword>
<dbReference type="GO" id="GO:0005886">
    <property type="term" value="C:plasma membrane"/>
    <property type="evidence" value="ECO:0007669"/>
    <property type="project" value="UniProtKB-SubCell"/>
</dbReference>
<comment type="subunit">
    <text evidence="4">Homodimer or homotetramer.</text>
</comment>
<dbReference type="CDD" id="cd02440">
    <property type="entry name" value="AdoMet_MTases"/>
    <property type="match status" value="1"/>
</dbReference>
<sequence>MPELTNQIEPAPPQAMRQSQRWMLLAAAAVSSACGLAIELLLGTLASYLVGNQALAFGIAIGGFLAAMGLGSYLSRFVAVDDNPKQLLLRFIQVELAIAPFSFLVPIALFALFTIDAPFWIALVFSTIILGTLAGMEVPILTRMLEKDEGVRGAVSSILALDYIGALVGSLAFPLLLLPVFGMFPTAAVIASLPAFMVYGLGRVFSGVKFWQRVGLFSALFLCAIAPFTNQISDRLENNLYQAPIISRQQSPYQRIVLTRQGRDVRLFLDGDLQLSTLDEYRYHEALVHPAMAMVMASNPERRLNVLLMGAGDGMAMREILKWSNLDKVTLIDLDPAVVQLAKRHPVLLEANQQSFDDPRVRVQIGDALKLAPKLQEKFDVIIADFPDPDRDVLAKLYSKGFYQALGRRLVDDGVLVTQASSSFFAPKVLACIHTTLQAAGFEARPYVAEVPSFGPWGFVMARSQAIAVEGLKLPIETRFLTEGLMKGLFELPKDVAMGGVEVNRLSRPVILKYQDNPRWSAYD</sequence>
<feature type="binding site" evidence="4">
    <location>
        <begin position="367"/>
        <end position="368"/>
    </location>
    <ligand>
        <name>S-methyl-5'-thioadenosine</name>
        <dbReference type="ChEBI" id="CHEBI:17509"/>
    </ligand>
</feature>
<keyword evidence="4" id="KW-0745">Spermidine biosynthesis</keyword>
<evidence type="ECO:0000259" key="6">
    <source>
        <dbReference type="PROSITE" id="PS51006"/>
    </source>
</evidence>
<dbReference type="NCBIfam" id="NF002956">
    <property type="entry name" value="PRK03612.1"/>
    <property type="match status" value="1"/>
</dbReference>
<feature type="transmembrane region" description="Helical" evidence="4">
    <location>
        <begin position="153"/>
        <end position="177"/>
    </location>
</feature>
<dbReference type="InterPro" id="IPR029063">
    <property type="entry name" value="SAM-dependent_MTases_sf"/>
</dbReference>
<evidence type="ECO:0000256" key="3">
    <source>
        <dbReference type="ARBA" id="ARBA00023115"/>
    </source>
</evidence>
<feature type="binding site" evidence="4">
    <location>
        <position position="254"/>
    </location>
    <ligand>
        <name>S-methyl-5'-thioadenosine</name>
        <dbReference type="ChEBI" id="CHEBI:17509"/>
    </ligand>
</feature>
<dbReference type="PANTHER" id="PTHR43317">
    <property type="entry name" value="THERMOSPERMINE SYNTHASE ACAULIS5"/>
    <property type="match status" value="1"/>
</dbReference>
<accession>A0A928VRS5</accession>
<dbReference type="HAMAP" id="MF_00198">
    <property type="entry name" value="Spermidine_synth"/>
    <property type="match status" value="1"/>
</dbReference>
<feature type="domain" description="PABS" evidence="6">
    <location>
        <begin position="214"/>
        <end position="464"/>
    </location>
</feature>
<evidence type="ECO:0000256" key="1">
    <source>
        <dbReference type="ARBA" id="ARBA00007867"/>
    </source>
</evidence>
<comment type="subcellular location">
    <subcellularLocation>
        <location evidence="4">Cell membrane</location>
        <topology evidence="4">Multi-pass membrane protein</topology>
    </subcellularLocation>
</comment>
<comment type="function">
    <text evidence="4">Catalyzes the irreversible transfer of a propylamine group from the amino donor S-adenosylmethioninamine (decarboxy-AdoMet) to putrescine (1,4-diaminobutane) to yield spermidine.</text>
</comment>
<keyword evidence="4" id="KW-1003">Cell membrane</keyword>
<dbReference type="EC" id="2.5.1.16" evidence="4"/>
<dbReference type="GO" id="GO:0010487">
    <property type="term" value="F:thermospermine synthase activity"/>
    <property type="evidence" value="ECO:0007669"/>
    <property type="project" value="UniProtKB-ARBA"/>
</dbReference>
<evidence type="ECO:0000256" key="5">
    <source>
        <dbReference type="PROSITE-ProRule" id="PRU00354"/>
    </source>
</evidence>
<dbReference type="SUPFAM" id="SSF53335">
    <property type="entry name" value="S-adenosyl-L-methionine-dependent methyltransferases"/>
    <property type="match status" value="1"/>
</dbReference>
<feature type="transmembrane region" description="Helical" evidence="4">
    <location>
        <begin position="119"/>
        <end position="141"/>
    </location>
</feature>
<feature type="active site" description="Proton acceptor" evidence="4 5">
    <location>
        <position position="385"/>
    </location>
</feature>
<dbReference type="PANTHER" id="PTHR43317:SF1">
    <property type="entry name" value="THERMOSPERMINE SYNTHASE ACAULIS5"/>
    <property type="match status" value="1"/>
</dbReference>
<dbReference type="RefSeq" id="WP_264328257.1">
    <property type="nucleotide sequence ID" value="NZ_JADEXQ010000206.1"/>
</dbReference>
<dbReference type="GO" id="GO:0008295">
    <property type="term" value="P:spermidine biosynthetic process"/>
    <property type="evidence" value="ECO:0007669"/>
    <property type="project" value="UniProtKB-UniRule"/>
</dbReference>
<dbReference type="InterPro" id="IPR030374">
    <property type="entry name" value="PABS"/>
</dbReference>
<comment type="catalytic activity">
    <reaction evidence="4">
        <text>S-adenosyl 3-(methylsulfanyl)propylamine + putrescine = S-methyl-5'-thioadenosine + spermidine + H(+)</text>
        <dbReference type="Rhea" id="RHEA:12721"/>
        <dbReference type="ChEBI" id="CHEBI:15378"/>
        <dbReference type="ChEBI" id="CHEBI:17509"/>
        <dbReference type="ChEBI" id="CHEBI:57443"/>
        <dbReference type="ChEBI" id="CHEBI:57834"/>
        <dbReference type="ChEBI" id="CHEBI:326268"/>
        <dbReference type="EC" id="2.5.1.16"/>
    </reaction>
</comment>
<feature type="binding site" evidence="4">
    <location>
        <position position="333"/>
    </location>
    <ligand>
        <name>S-methyl-5'-thioadenosine</name>
        <dbReference type="ChEBI" id="CHEBI:17509"/>
    </ligand>
</feature>
<evidence type="ECO:0000256" key="4">
    <source>
        <dbReference type="HAMAP-Rule" id="MF_00198"/>
    </source>
</evidence>
<dbReference type="Proteomes" id="UP000625316">
    <property type="component" value="Unassembled WGS sequence"/>
</dbReference>
<dbReference type="Pfam" id="PF01564">
    <property type="entry name" value="Spermine_synth"/>
    <property type="match status" value="1"/>
</dbReference>
<dbReference type="GO" id="GO:0004766">
    <property type="term" value="F:spermidine synthase activity"/>
    <property type="evidence" value="ECO:0007669"/>
    <property type="project" value="UniProtKB-UniRule"/>
</dbReference>
<keyword evidence="3 4" id="KW-0620">Polyamine biosynthesis</keyword>
<evidence type="ECO:0000256" key="2">
    <source>
        <dbReference type="ARBA" id="ARBA00022679"/>
    </source>
</evidence>
<evidence type="ECO:0000313" key="8">
    <source>
        <dbReference type="Proteomes" id="UP000625316"/>
    </source>
</evidence>
<proteinExistence type="inferred from homology"/>
<keyword evidence="4" id="KW-0472">Membrane</keyword>
<comment type="pathway">
    <text evidence="4">Amine and polyamine biosynthesis; spermidine biosynthesis; spermidine from putrescine: step 1/1.</text>
</comment>
<feature type="binding site" evidence="4">
    <location>
        <position position="284"/>
    </location>
    <ligand>
        <name>spermidine</name>
        <dbReference type="ChEBI" id="CHEBI:57834"/>
    </ligand>
</feature>
<keyword evidence="8" id="KW-1185">Reference proteome</keyword>
<dbReference type="NCBIfam" id="NF037959">
    <property type="entry name" value="MFS_SpdSyn"/>
    <property type="match status" value="1"/>
</dbReference>
<feature type="transmembrane region" description="Helical" evidence="4">
    <location>
        <begin position="87"/>
        <end position="113"/>
    </location>
</feature>
<gene>
    <name evidence="4" type="primary">speE</name>
    <name evidence="7" type="ORF">IQ266_27370</name>
</gene>
<dbReference type="InterPro" id="IPR001045">
    <property type="entry name" value="Spermi_synthase"/>
</dbReference>
<keyword evidence="4" id="KW-0812">Transmembrane</keyword>
<name>A0A928VRS5_9CYAN</name>
<evidence type="ECO:0000313" key="7">
    <source>
        <dbReference type="EMBL" id="MBE9033456.1"/>
    </source>
</evidence>
<feature type="transmembrane region" description="Helical" evidence="4">
    <location>
        <begin position="183"/>
        <end position="202"/>
    </location>
</feature>
<comment type="caution">
    <text evidence="4">Lacks conserved residue(s) required for the propagation of feature annotation.</text>
</comment>
<dbReference type="Gene3D" id="3.40.50.150">
    <property type="entry name" value="Vaccinia Virus protein VP39"/>
    <property type="match status" value="1"/>
</dbReference>
<feature type="transmembrane region" description="Helical" evidence="4">
    <location>
        <begin position="214"/>
        <end position="232"/>
    </location>
</feature>
<feature type="binding site" evidence="4">
    <location>
        <position position="313"/>
    </location>
    <ligand>
        <name>spermidine</name>
        <dbReference type="ChEBI" id="CHEBI:57834"/>
    </ligand>
</feature>
<comment type="similarity">
    <text evidence="1 4">Belongs to the spermidine/spermine synthase family.</text>
</comment>
<organism evidence="7 8">
    <name type="scientific">Romeriopsis navalis LEGE 11480</name>
    <dbReference type="NCBI Taxonomy" id="2777977"/>
    <lineage>
        <taxon>Bacteria</taxon>
        <taxon>Bacillati</taxon>
        <taxon>Cyanobacteriota</taxon>
        <taxon>Cyanophyceae</taxon>
        <taxon>Leptolyngbyales</taxon>
        <taxon>Leptolyngbyaceae</taxon>
        <taxon>Romeriopsis</taxon>
        <taxon>Romeriopsis navalis</taxon>
    </lineage>
</organism>
<dbReference type="EMBL" id="JADEXQ010000206">
    <property type="protein sequence ID" value="MBE9033456.1"/>
    <property type="molecule type" value="Genomic_DNA"/>
</dbReference>
<feature type="transmembrane region" description="Helical" evidence="4">
    <location>
        <begin position="54"/>
        <end position="75"/>
    </location>
</feature>
<dbReference type="AlphaFoldDB" id="A0A928VRS5"/>
<feature type="transmembrane region" description="Helical" evidence="4">
    <location>
        <begin position="22"/>
        <end position="42"/>
    </location>
</feature>